<proteinExistence type="predicted"/>
<protein>
    <submittedName>
        <fullName evidence="1">Uncharacterized protein</fullName>
    </submittedName>
</protein>
<dbReference type="AlphaFoldDB" id="A0A1F7G839"/>
<evidence type="ECO:0000313" key="1">
    <source>
        <dbReference type="EMBL" id="OGK15020.1"/>
    </source>
</evidence>
<accession>A0A1F7G839</accession>
<dbReference type="Proteomes" id="UP000177208">
    <property type="component" value="Unassembled WGS sequence"/>
</dbReference>
<reference evidence="1 2" key="1">
    <citation type="journal article" date="2016" name="Nat. Commun.">
        <title>Thousands of microbial genomes shed light on interconnected biogeochemical processes in an aquifer system.</title>
        <authorList>
            <person name="Anantharaman K."/>
            <person name="Brown C.T."/>
            <person name="Hug L.A."/>
            <person name="Sharon I."/>
            <person name="Castelle C.J."/>
            <person name="Probst A.J."/>
            <person name="Thomas B.C."/>
            <person name="Singh A."/>
            <person name="Wilkins M.J."/>
            <person name="Karaoz U."/>
            <person name="Brodie E.L."/>
            <person name="Williams K.H."/>
            <person name="Hubbard S.S."/>
            <person name="Banfield J.F."/>
        </authorList>
    </citation>
    <scope>NUCLEOTIDE SEQUENCE [LARGE SCALE GENOMIC DNA]</scope>
</reference>
<name>A0A1F7G839_9BACT</name>
<organism evidence="1 2">
    <name type="scientific">Candidatus Roizmanbacteria bacterium RIFCSPHIGHO2_01_FULL_39_12c</name>
    <dbReference type="NCBI Taxonomy" id="1802031"/>
    <lineage>
        <taxon>Bacteria</taxon>
        <taxon>Candidatus Roizmaniibacteriota</taxon>
    </lineage>
</organism>
<gene>
    <name evidence="1" type="ORF">A2774_01235</name>
</gene>
<sequence length="61" mass="7329">MRQLLDVLLLMTNRPHFYWEEMIYYRKNFPWILIGVKGKLYLILQNLKKSSKIGELAINAC</sequence>
<evidence type="ECO:0000313" key="2">
    <source>
        <dbReference type="Proteomes" id="UP000177208"/>
    </source>
</evidence>
<comment type="caution">
    <text evidence="1">The sequence shown here is derived from an EMBL/GenBank/DDBJ whole genome shotgun (WGS) entry which is preliminary data.</text>
</comment>
<dbReference type="EMBL" id="MFZG01000043">
    <property type="protein sequence ID" value="OGK15020.1"/>
    <property type="molecule type" value="Genomic_DNA"/>
</dbReference>